<dbReference type="GO" id="GO:0009372">
    <property type="term" value="P:quorum sensing"/>
    <property type="evidence" value="ECO:0007669"/>
    <property type="project" value="UniProtKB-UniRule"/>
</dbReference>
<evidence type="ECO:0000256" key="5">
    <source>
        <dbReference type="ARBA" id="ARBA00022929"/>
    </source>
</evidence>
<dbReference type="GO" id="GO:0061579">
    <property type="term" value="F:N-acyl homoserine lactone synthase activity"/>
    <property type="evidence" value="ECO:0007669"/>
    <property type="project" value="UniProtKB-UniRule"/>
</dbReference>
<dbReference type="EC" id="2.3.1.184" evidence="1 8"/>
<evidence type="ECO:0000256" key="3">
    <source>
        <dbReference type="ARBA" id="ARBA00022679"/>
    </source>
</evidence>
<accession>B1G472</accession>
<proteinExistence type="inferred from homology"/>
<keyword evidence="2 7" id="KW-0673">Quorum sensing</keyword>
<dbReference type="EMBL" id="ABLD01000013">
    <property type="protein sequence ID" value="EDT09077.1"/>
    <property type="molecule type" value="Genomic_DNA"/>
</dbReference>
<name>B1G472_PARG4</name>
<keyword evidence="5 7" id="KW-0071">Autoinducer synthesis</keyword>
<dbReference type="InterPro" id="IPR018311">
    <property type="entry name" value="Autoind_synth_CS"/>
</dbReference>
<dbReference type="Proteomes" id="UP000005045">
    <property type="component" value="Unassembled WGS sequence"/>
</dbReference>
<gene>
    <name evidence="9" type="ORF">BgramDRAFT_4129</name>
</gene>
<protein>
    <recommendedName>
        <fullName evidence="1 8">Acyl-homoserine-lactone synthase</fullName>
        <ecNumber evidence="1 8">2.3.1.184</ecNumber>
    </recommendedName>
    <alternativeName>
        <fullName evidence="8">Autoinducer synthesis protein</fullName>
    </alternativeName>
</protein>
<reference evidence="9 10" key="1">
    <citation type="submission" date="2008-03" db="EMBL/GenBank/DDBJ databases">
        <title>Sequencing of the draft genome and assembly of Burkholderia graminis C4D1M.</title>
        <authorList>
            <consortium name="US DOE Joint Genome Institute (JGI-PGF)"/>
            <person name="Copeland A."/>
            <person name="Lucas S."/>
            <person name="Lapidus A."/>
            <person name="Glavina del Rio T."/>
            <person name="Dalin E."/>
            <person name="Tice H."/>
            <person name="Bruce D."/>
            <person name="Goodwin L."/>
            <person name="Pitluck S."/>
            <person name="Larimer F."/>
            <person name="Land M.L."/>
            <person name="Hauser L."/>
            <person name="Tiedje J."/>
            <person name="Richardson P."/>
        </authorList>
    </citation>
    <scope>NUCLEOTIDE SEQUENCE [LARGE SCALE GENOMIC DNA]</scope>
    <source>
        <strain evidence="10">ATCC 700544 / DSM 17151 / LMG 18924 / NCIMB 13744 / C4D1M</strain>
    </source>
</reference>
<dbReference type="InterPro" id="IPR001690">
    <property type="entry name" value="Autoind_synthase"/>
</dbReference>
<evidence type="ECO:0000256" key="7">
    <source>
        <dbReference type="PROSITE-ProRule" id="PRU00533"/>
    </source>
</evidence>
<organism evidence="9 10">
    <name type="scientific">Paraburkholderia graminis (strain ATCC 700544 / DSM 17151 / LMG 18924 / NCIMB 13744 / C4D1M)</name>
    <dbReference type="NCBI Taxonomy" id="396598"/>
    <lineage>
        <taxon>Bacteria</taxon>
        <taxon>Pseudomonadati</taxon>
        <taxon>Pseudomonadota</taxon>
        <taxon>Betaproteobacteria</taxon>
        <taxon>Burkholderiales</taxon>
        <taxon>Burkholderiaceae</taxon>
        <taxon>Paraburkholderia</taxon>
    </lineage>
</organism>
<evidence type="ECO:0000313" key="10">
    <source>
        <dbReference type="Proteomes" id="UP000005045"/>
    </source>
</evidence>
<keyword evidence="3 8" id="KW-0808">Transferase</keyword>
<sequence>MSHIIAGRLDELPSDIRRQLGSFRHKVFIQRLHWEIPGVPHDATSEWDQFDAQATVHLVALSADGQVCGCARLMPTTGPCLLRDVFPQLVSPGSLPASPSIWELSRFAASGLPDHRTGSTSGMSLFPYAMALALSFGATRVVGVLSHSVARLYRRFGLDLRDIGVGAAPGRASVVASSIDLGPASFHRLGCDPVTLLNAITLVGEHLPPEPCMPACFHPAQANPLASGGRGDGPLPVCDNSTAHTRAIV</sequence>
<comment type="caution">
    <text evidence="9">The sequence shown here is derived from an EMBL/GenBank/DDBJ whole genome shotgun (WGS) entry which is preliminary data.</text>
</comment>
<dbReference type="PANTHER" id="PTHR39322:SF1">
    <property type="entry name" value="ISOVALERYL-HOMOSERINE LACTONE SYNTHASE"/>
    <property type="match status" value="1"/>
</dbReference>
<comment type="catalytic activity">
    <reaction evidence="6 8">
        <text>a fatty acyl-[ACP] + S-adenosyl-L-methionine = an N-acyl-L-homoserine lactone + S-methyl-5'-thioadenosine + holo-[ACP] + H(+)</text>
        <dbReference type="Rhea" id="RHEA:10096"/>
        <dbReference type="Rhea" id="RHEA-COMP:9685"/>
        <dbReference type="Rhea" id="RHEA-COMP:14125"/>
        <dbReference type="ChEBI" id="CHEBI:15378"/>
        <dbReference type="ChEBI" id="CHEBI:17509"/>
        <dbReference type="ChEBI" id="CHEBI:55474"/>
        <dbReference type="ChEBI" id="CHEBI:59789"/>
        <dbReference type="ChEBI" id="CHEBI:64479"/>
        <dbReference type="ChEBI" id="CHEBI:138651"/>
        <dbReference type="EC" id="2.3.1.184"/>
    </reaction>
</comment>
<evidence type="ECO:0000256" key="1">
    <source>
        <dbReference type="ARBA" id="ARBA00012340"/>
    </source>
</evidence>
<dbReference type="SUPFAM" id="SSF55729">
    <property type="entry name" value="Acyl-CoA N-acyltransferases (Nat)"/>
    <property type="match status" value="1"/>
</dbReference>
<comment type="similarity">
    <text evidence="7 8">Belongs to the autoinducer synthase family.</text>
</comment>
<dbReference type="PANTHER" id="PTHR39322">
    <property type="entry name" value="ACYL-HOMOSERINE-LACTONE SYNTHASE"/>
    <property type="match status" value="1"/>
</dbReference>
<dbReference type="PROSITE" id="PS51187">
    <property type="entry name" value="AUTOINDUCER_SYNTH_2"/>
    <property type="match status" value="1"/>
</dbReference>
<evidence type="ECO:0000256" key="8">
    <source>
        <dbReference type="RuleBase" id="RU361135"/>
    </source>
</evidence>
<dbReference type="GO" id="GO:0007165">
    <property type="term" value="P:signal transduction"/>
    <property type="evidence" value="ECO:0007669"/>
    <property type="project" value="TreeGrafter"/>
</dbReference>
<keyword evidence="10" id="KW-1185">Reference proteome</keyword>
<evidence type="ECO:0000256" key="2">
    <source>
        <dbReference type="ARBA" id="ARBA00022654"/>
    </source>
</evidence>
<dbReference type="OrthoDB" id="6023281at2"/>
<evidence type="ECO:0000256" key="4">
    <source>
        <dbReference type="ARBA" id="ARBA00022691"/>
    </source>
</evidence>
<dbReference type="AlphaFoldDB" id="B1G472"/>
<dbReference type="Gene3D" id="3.40.630.30">
    <property type="match status" value="1"/>
</dbReference>
<dbReference type="RefSeq" id="WP_006050693.1">
    <property type="nucleotide sequence ID" value="NZ_ABLD01000013.1"/>
</dbReference>
<evidence type="ECO:0000313" key="9">
    <source>
        <dbReference type="EMBL" id="EDT09077.1"/>
    </source>
</evidence>
<dbReference type="Pfam" id="PF00765">
    <property type="entry name" value="Autoind_synth"/>
    <property type="match status" value="1"/>
</dbReference>
<dbReference type="InterPro" id="IPR016181">
    <property type="entry name" value="Acyl_CoA_acyltransferase"/>
</dbReference>
<keyword evidence="4 8" id="KW-0949">S-adenosyl-L-methionine</keyword>
<dbReference type="PROSITE" id="PS00949">
    <property type="entry name" value="AUTOINDUCER_SYNTH_1"/>
    <property type="match status" value="1"/>
</dbReference>
<evidence type="ECO:0000256" key="6">
    <source>
        <dbReference type="ARBA" id="ARBA00048576"/>
    </source>
</evidence>
<dbReference type="PRINTS" id="PR01549">
    <property type="entry name" value="AUTOINDCRSYN"/>
</dbReference>